<sequence length="113" mass="11729">MSNRVARGARTAAAAVLMSGALVTTGVLATASPAAAAPSSCHIGKGWNVPGYVWYRCDSGSGYYRAMAYCSNTPGGWGLYVWGPWRGTSSGLPSQANCPSSHPYLVDGLGERK</sequence>
<organism evidence="2 3">
    <name type="scientific">Dactylosporangium fulvum</name>
    <dbReference type="NCBI Taxonomy" id="53359"/>
    <lineage>
        <taxon>Bacteria</taxon>
        <taxon>Bacillati</taxon>
        <taxon>Actinomycetota</taxon>
        <taxon>Actinomycetes</taxon>
        <taxon>Micromonosporales</taxon>
        <taxon>Micromonosporaceae</taxon>
        <taxon>Dactylosporangium</taxon>
    </lineage>
</organism>
<dbReference type="EMBL" id="CP073720">
    <property type="protein sequence ID" value="UWP87081.1"/>
    <property type="molecule type" value="Genomic_DNA"/>
</dbReference>
<feature type="signal peptide" evidence="1">
    <location>
        <begin position="1"/>
        <end position="36"/>
    </location>
</feature>
<evidence type="ECO:0008006" key="4">
    <source>
        <dbReference type="Google" id="ProtNLM"/>
    </source>
</evidence>
<reference evidence="2" key="2">
    <citation type="submission" date="2022-09" db="EMBL/GenBank/DDBJ databases">
        <title>Biosynthetic gene clusters of Dactylosporangioum fulvum.</title>
        <authorList>
            <person name="Caradec T."/>
        </authorList>
    </citation>
    <scope>NUCLEOTIDE SEQUENCE</scope>
    <source>
        <strain evidence="2">NRRL B-16292</strain>
    </source>
</reference>
<keyword evidence="1" id="KW-0732">Signal</keyword>
<reference evidence="2" key="1">
    <citation type="submission" date="2021-04" db="EMBL/GenBank/DDBJ databases">
        <authorList>
            <person name="Hartkoorn R.C."/>
            <person name="Beaudoing E."/>
            <person name="Hot D."/>
        </authorList>
    </citation>
    <scope>NUCLEOTIDE SEQUENCE</scope>
    <source>
        <strain evidence="2">NRRL B-16292</strain>
    </source>
</reference>
<keyword evidence="3" id="KW-1185">Reference proteome</keyword>
<proteinExistence type="predicted"/>
<feature type="chain" id="PRO_5046643605" description="Secreted protein" evidence="1">
    <location>
        <begin position="37"/>
        <end position="113"/>
    </location>
</feature>
<evidence type="ECO:0000313" key="2">
    <source>
        <dbReference type="EMBL" id="UWP87081.1"/>
    </source>
</evidence>
<accession>A0ABY5WCQ5</accession>
<dbReference type="RefSeq" id="WP_259866906.1">
    <property type="nucleotide sequence ID" value="NZ_BAAAST010000071.1"/>
</dbReference>
<name>A0ABY5WCQ5_9ACTN</name>
<gene>
    <name evidence="2" type="ORF">Dfulv_23700</name>
</gene>
<dbReference type="Proteomes" id="UP001059617">
    <property type="component" value="Chromosome"/>
</dbReference>
<protein>
    <recommendedName>
        <fullName evidence="4">Secreted protein</fullName>
    </recommendedName>
</protein>
<evidence type="ECO:0000313" key="3">
    <source>
        <dbReference type="Proteomes" id="UP001059617"/>
    </source>
</evidence>
<evidence type="ECO:0000256" key="1">
    <source>
        <dbReference type="SAM" id="SignalP"/>
    </source>
</evidence>